<dbReference type="GO" id="GO:0005886">
    <property type="term" value="C:plasma membrane"/>
    <property type="evidence" value="ECO:0007669"/>
    <property type="project" value="TreeGrafter"/>
</dbReference>
<dbReference type="PANTHER" id="PTHR44170:SF49">
    <property type="entry name" value="PROTEIN SIDEKICK-1 ISOFORM X1"/>
    <property type="match status" value="1"/>
</dbReference>
<comment type="caution">
    <text evidence="4">The sequence shown here is derived from an EMBL/GenBank/DDBJ whole genome shotgun (WGS) entry which is preliminary data.</text>
</comment>
<dbReference type="GO" id="GO:0007411">
    <property type="term" value="P:axon guidance"/>
    <property type="evidence" value="ECO:0007669"/>
    <property type="project" value="TreeGrafter"/>
</dbReference>
<reference evidence="4" key="1">
    <citation type="journal article" date="2004" name="Nature">
        <title>Genome duplication in the teleost fish Tetraodon nigroviridis reveals the early vertebrate proto-karyotype.</title>
        <authorList>
            <person name="Jaillon O."/>
            <person name="Aury J.-M."/>
            <person name="Brunet F."/>
            <person name="Petit J.-L."/>
            <person name="Stange-Thomann N."/>
            <person name="Mauceli E."/>
            <person name="Bouneau L."/>
            <person name="Fischer C."/>
            <person name="Ozouf-Costaz C."/>
            <person name="Bernot A."/>
            <person name="Nicaud S."/>
            <person name="Jaffe D."/>
            <person name="Fisher S."/>
            <person name="Lutfalla G."/>
            <person name="Dossat C."/>
            <person name="Segurens B."/>
            <person name="Dasilva C."/>
            <person name="Salanoubat M."/>
            <person name="Levy M."/>
            <person name="Boudet N."/>
            <person name="Castellano S."/>
            <person name="Anthouard V."/>
            <person name="Jubin C."/>
            <person name="Castelli V."/>
            <person name="Katinka M."/>
            <person name="Vacherie B."/>
            <person name="Biemont C."/>
            <person name="Skalli Z."/>
            <person name="Cattolico L."/>
            <person name="Poulain J."/>
            <person name="De Berardinis V."/>
            <person name="Cruaud C."/>
            <person name="Duprat S."/>
            <person name="Brottier P."/>
            <person name="Coutanceau J.-P."/>
            <person name="Gouzy J."/>
            <person name="Parra G."/>
            <person name="Lardier G."/>
            <person name="Chapple C."/>
            <person name="McKernan K.J."/>
            <person name="McEwan P."/>
            <person name="Bosak S."/>
            <person name="Kellis M."/>
            <person name="Volff J.-N."/>
            <person name="Guigo R."/>
            <person name="Zody M.C."/>
            <person name="Mesirov J."/>
            <person name="Lindblad-Toh K."/>
            <person name="Birren B."/>
            <person name="Nusbaum C."/>
            <person name="Kahn D."/>
            <person name="Robinson-Rechavi M."/>
            <person name="Laudet V."/>
            <person name="Schachter V."/>
            <person name="Quetier F."/>
            <person name="Saurin W."/>
            <person name="Scarpelli C."/>
            <person name="Wincker P."/>
            <person name="Lander E.S."/>
            <person name="Weissenbach J."/>
            <person name="Roest Crollius H."/>
        </authorList>
    </citation>
    <scope>NUCLEOTIDE SEQUENCE [LARGE SCALE GENOMIC DNA]</scope>
</reference>
<evidence type="ECO:0000256" key="2">
    <source>
        <dbReference type="ARBA" id="ARBA00023157"/>
    </source>
</evidence>
<dbReference type="SMART" id="SM00409">
    <property type="entry name" value="IG"/>
    <property type="match status" value="2"/>
</dbReference>
<dbReference type="InterPro" id="IPR003599">
    <property type="entry name" value="Ig_sub"/>
</dbReference>
<sequence length="183" mass="19662">MSITWRKDGAVVSTGIRDFGRRLVISLPTVSDSGYYECEASLRSSSIPSISAGAFLHVLGTPQPDIVWYKDAAPISPVKIPRYRVLVGGSLQINGLLPDDTGMFQPLVKMSITWRKDGAVVSTGIRDFGRRLVISLPTVSDSGYYECEASLRSSSIPSISAGAFLHVLGKPPTALSSSSFPVR</sequence>
<evidence type="ECO:0000313" key="4">
    <source>
        <dbReference type="EMBL" id="CAG01089.1"/>
    </source>
</evidence>
<feature type="domain" description="Ig-like" evidence="3">
    <location>
        <begin position="1"/>
        <end position="48"/>
    </location>
</feature>
<protein>
    <submittedName>
        <fullName evidence="4">(spotted green pufferfish) hypothetical protein</fullName>
    </submittedName>
</protein>
<organism evidence="4">
    <name type="scientific">Tetraodon nigroviridis</name>
    <name type="common">Spotted green pufferfish</name>
    <name type="synonym">Chelonodon nigroviridis</name>
    <dbReference type="NCBI Taxonomy" id="99883"/>
    <lineage>
        <taxon>Eukaryota</taxon>
        <taxon>Metazoa</taxon>
        <taxon>Chordata</taxon>
        <taxon>Craniata</taxon>
        <taxon>Vertebrata</taxon>
        <taxon>Euteleostomi</taxon>
        <taxon>Actinopterygii</taxon>
        <taxon>Neopterygii</taxon>
        <taxon>Teleostei</taxon>
        <taxon>Neoteleostei</taxon>
        <taxon>Acanthomorphata</taxon>
        <taxon>Eupercaria</taxon>
        <taxon>Tetraodontiformes</taxon>
        <taxon>Tetradontoidea</taxon>
        <taxon>Tetraodontidae</taxon>
        <taxon>Tetraodon</taxon>
    </lineage>
</organism>
<keyword evidence="1" id="KW-0677">Repeat</keyword>
<reference evidence="4" key="2">
    <citation type="submission" date="2004-02" db="EMBL/GenBank/DDBJ databases">
        <authorList>
            <consortium name="Genoscope"/>
            <consortium name="Whitehead Institute Centre for Genome Research"/>
        </authorList>
    </citation>
    <scope>NUCLEOTIDE SEQUENCE</scope>
</reference>
<feature type="domain" description="Ig-like" evidence="3">
    <location>
        <begin position="111"/>
        <end position="157"/>
    </location>
</feature>
<name>Q4SE43_TETNG</name>
<proteinExistence type="predicted"/>
<dbReference type="KEGG" id="tng:GSTEN00019724G001"/>
<dbReference type="EMBL" id="CAAE01014626">
    <property type="protein sequence ID" value="CAG01089.1"/>
    <property type="molecule type" value="Genomic_DNA"/>
</dbReference>
<accession>Q4SE43</accession>
<gene>
    <name evidence="4" type="ORF">GSTENG00019724001</name>
</gene>
<dbReference type="GO" id="GO:0098632">
    <property type="term" value="F:cell-cell adhesion mediator activity"/>
    <property type="evidence" value="ECO:0007669"/>
    <property type="project" value="TreeGrafter"/>
</dbReference>
<dbReference type="GO" id="GO:0007420">
    <property type="term" value="P:brain development"/>
    <property type="evidence" value="ECO:0007669"/>
    <property type="project" value="TreeGrafter"/>
</dbReference>
<dbReference type="GO" id="GO:0030424">
    <property type="term" value="C:axon"/>
    <property type="evidence" value="ECO:0007669"/>
    <property type="project" value="TreeGrafter"/>
</dbReference>
<dbReference type="InterPro" id="IPR007110">
    <property type="entry name" value="Ig-like_dom"/>
</dbReference>
<dbReference type="PROSITE" id="PS50835">
    <property type="entry name" value="IG_LIKE"/>
    <property type="match status" value="2"/>
</dbReference>
<evidence type="ECO:0000256" key="1">
    <source>
        <dbReference type="ARBA" id="ARBA00022737"/>
    </source>
</evidence>
<keyword evidence="2" id="KW-1015">Disulfide bond</keyword>
<dbReference type="PANTHER" id="PTHR44170">
    <property type="entry name" value="PROTEIN SIDEKICK"/>
    <property type="match status" value="1"/>
</dbReference>
<dbReference type="Gene3D" id="2.60.40.10">
    <property type="entry name" value="Immunoglobulins"/>
    <property type="match status" value="3"/>
</dbReference>
<evidence type="ECO:0000259" key="3">
    <source>
        <dbReference type="PROSITE" id="PS50835"/>
    </source>
</evidence>
<dbReference type="AlphaFoldDB" id="Q4SE43"/>
<dbReference type="InterPro" id="IPR036179">
    <property type="entry name" value="Ig-like_dom_sf"/>
</dbReference>
<dbReference type="SUPFAM" id="SSF48726">
    <property type="entry name" value="Immunoglobulin"/>
    <property type="match status" value="2"/>
</dbReference>
<dbReference type="InterPro" id="IPR013783">
    <property type="entry name" value="Ig-like_fold"/>
</dbReference>
<dbReference type="OrthoDB" id="9804196at2759"/>